<reference evidence="2 3" key="1">
    <citation type="submission" date="2016-04" db="EMBL/GenBank/DDBJ databases">
        <title>Complete genome seqeunce of Leptospira alstonii serovar Room22.</title>
        <authorList>
            <person name="Nally J.E."/>
            <person name="Bayles D.O."/>
            <person name="Hurley D."/>
            <person name="Fanning S."/>
            <person name="McMahon B.J."/>
            <person name="Arent Z."/>
        </authorList>
    </citation>
    <scope>NUCLEOTIDE SEQUENCE [LARGE SCALE GENOMIC DNA]</scope>
    <source>
        <strain evidence="2 3">GWTS #1</strain>
    </source>
</reference>
<dbReference type="AlphaFoldDB" id="A0A1D7V0L9"/>
<dbReference type="EMBL" id="CP015217">
    <property type="protein sequence ID" value="AOP35370.1"/>
    <property type="molecule type" value="Genomic_DNA"/>
</dbReference>
<dbReference type="InterPro" id="IPR016181">
    <property type="entry name" value="Acyl_CoA_acyltransferase"/>
</dbReference>
<evidence type="ECO:0000313" key="2">
    <source>
        <dbReference type="EMBL" id="AOP35370.1"/>
    </source>
</evidence>
<dbReference type="RefSeq" id="WP_069608573.1">
    <property type="nucleotide sequence ID" value="NZ_CP015217.1"/>
</dbReference>
<dbReference type="Proteomes" id="UP000094197">
    <property type="component" value="Chromosome 1"/>
</dbReference>
<organism evidence="2 3">
    <name type="scientific">Leptospira tipperaryensis</name>
    <dbReference type="NCBI Taxonomy" id="2564040"/>
    <lineage>
        <taxon>Bacteria</taxon>
        <taxon>Pseudomonadati</taxon>
        <taxon>Spirochaetota</taxon>
        <taxon>Spirochaetia</taxon>
        <taxon>Leptospirales</taxon>
        <taxon>Leptospiraceae</taxon>
        <taxon>Leptospira</taxon>
    </lineage>
</organism>
<evidence type="ECO:0000259" key="1">
    <source>
        <dbReference type="Pfam" id="PF21926"/>
    </source>
</evidence>
<gene>
    <name evidence="2" type="ORF">A0128_16890</name>
</gene>
<dbReference type="SUPFAM" id="SSF55729">
    <property type="entry name" value="Acyl-CoA N-acyltransferases (Nat)"/>
    <property type="match status" value="1"/>
</dbReference>
<feature type="domain" description="N-acyl amino acid synthase FeeM catalytic core" evidence="1">
    <location>
        <begin position="275"/>
        <end position="411"/>
    </location>
</feature>
<evidence type="ECO:0000313" key="3">
    <source>
        <dbReference type="Proteomes" id="UP000094197"/>
    </source>
</evidence>
<name>A0A1D7V0L9_9LEPT</name>
<dbReference type="OrthoDB" id="334258at2"/>
<dbReference type="Pfam" id="PF21926">
    <property type="entry name" value="FeeM"/>
    <property type="match status" value="1"/>
</dbReference>
<sequence>MNSEETLVSNIKNVKQYAPSTERRQHGRIDVRMGGDILLFASHPTWKEPKEFRVLDYSSLGLGIESLSKDLHLLSEDLKENISVMVDFRLSPKDTNPYNFNCRIANKSQKEEQPLRLGLHRILGSEDLFQDRSETMMEISDQIPLFGLMDHPFLYDQTSLIKVKRIARKRFLIENYDQSLAIFPSMDIVFSLNLFSGNEPIHAKVEAVQPIAGGISFLANIDFLSENTEKAIVRYFLRLIDIGPFALRKLGFNTANIKNIMTYRFVKSQQEYVEVLKLRKLAYSAVKKLKKEAELSDVSHWYDPNSRIITAWHHNRLIGSANVFFANGEDIPFELQRHIKPEEFKKLPNARDMIEVVGLCMHHDYRKSDILMGIFERIFHVLITTNKSYIIAATDPYLWKVYEPLGFEKTGIKYTLRKNDRDLVLDVIMVHRRVGTYGGLKLDPMRWNELYRDMSKYLDGQGVLPKTMGYKILSPIYKTYIEYAKFMDNSQRMIKETQNGIIQSSIVKKVLDYEIIKRFIDSYQAEVAKNNINSDSDISD</sequence>
<dbReference type="Gene3D" id="3.40.630.30">
    <property type="match status" value="1"/>
</dbReference>
<proteinExistence type="predicted"/>
<dbReference type="KEGG" id="laj:A0128_16890"/>
<keyword evidence="3" id="KW-1185">Reference proteome</keyword>
<dbReference type="InterPro" id="IPR054597">
    <property type="entry name" value="FeeM_cat"/>
</dbReference>
<protein>
    <recommendedName>
        <fullName evidence="1">N-acyl amino acid synthase FeeM catalytic core domain-containing protein</fullName>
    </recommendedName>
</protein>
<accession>A0A1D7V0L9</accession>